<dbReference type="EMBL" id="JABFTP020000062">
    <property type="protein sequence ID" value="KAL3274198.1"/>
    <property type="molecule type" value="Genomic_DNA"/>
</dbReference>
<sequence length="449" mass="51544">MLTGVYFVKKAVVAVSKSAPNETIISGDLSCKVIDQLASLVDEILVPILSNSSNHDLWPTVIAKDIQKHVHSLKNTVYQVKGQVNGQTVLPMPVGVEKIQEAEKVLKESHGEICDLYLKSAIEGVVIKWASLINDVLVNDSAEKVGNVVNPVPSYELEFWTLRLKNLWYIYDQLKESKVRSMASILEITNSAYFSCFKNQFKNVVIALAEAKEINLYYKPLEVHLTTFEETDFSECIPLLEPLMVVLGLIWANCKYCDQSRIIILLKQICNLLILEGKKFLDPTTLFHSDIDEAMQRVRLCIETLKHFLKSFHRCKRNLHQFFRDREPQPWNFHPDMVFGRFNAFLERLSTIEWFFNTVLEFNKLEKIEIGGVKGRSLSSRLAEVYVEFQHSFSIFSGKSYDVLDPDDPAFLDDFETFKQNIFEMDMKLSAILCQAIEDCNNLDSIFKV</sequence>
<dbReference type="Pfam" id="PF08385">
    <property type="entry name" value="DHC_N1"/>
    <property type="match status" value="1"/>
</dbReference>
<evidence type="ECO:0000313" key="3">
    <source>
        <dbReference type="Proteomes" id="UP001516400"/>
    </source>
</evidence>
<proteinExistence type="predicted"/>
<evidence type="ECO:0000259" key="1">
    <source>
        <dbReference type="Pfam" id="PF08385"/>
    </source>
</evidence>
<comment type="caution">
    <text evidence="2">The sequence shown here is derived from an EMBL/GenBank/DDBJ whole genome shotgun (WGS) entry which is preliminary data.</text>
</comment>
<dbReference type="Proteomes" id="UP001516400">
    <property type="component" value="Unassembled WGS sequence"/>
</dbReference>
<dbReference type="InterPro" id="IPR013594">
    <property type="entry name" value="Dynein_heavy_tail"/>
</dbReference>
<dbReference type="PANTHER" id="PTHR46532:SF11">
    <property type="entry name" value="DYNEIN AXONEMAL HEAVY CHAIN 12"/>
    <property type="match status" value="1"/>
</dbReference>
<organism evidence="2 3">
    <name type="scientific">Cryptolaemus montrouzieri</name>
    <dbReference type="NCBI Taxonomy" id="559131"/>
    <lineage>
        <taxon>Eukaryota</taxon>
        <taxon>Metazoa</taxon>
        <taxon>Ecdysozoa</taxon>
        <taxon>Arthropoda</taxon>
        <taxon>Hexapoda</taxon>
        <taxon>Insecta</taxon>
        <taxon>Pterygota</taxon>
        <taxon>Neoptera</taxon>
        <taxon>Endopterygota</taxon>
        <taxon>Coleoptera</taxon>
        <taxon>Polyphaga</taxon>
        <taxon>Cucujiformia</taxon>
        <taxon>Coccinelloidea</taxon>
        <taxon>Coccinellidae</taxon>
        <taxon>Scymninae</taxon>
        <taxon>Scymnini</taxon>
        <taxon>Cryptolaemus</taxon>
    </lineage>
</organism>
<reference evidence="2 3" key="1">
    <citation type="journal article" date="2021" name="BMC Biol.">
        <title>Horizontally acquired antibacterial genes associated with adaptive radiation of ladybird beetles.</title>
        <authorList>
            <person name="Li H.S."/>
            <person name="Tang X.F."/>
            <person name="Huang Y.H."/>
            <person name="Xu Z.Y."/>
            <person name="Chen M.L."/>
            <person name="Du X.Y."/>
            <person name="Qiu B.Y."/>
            <person name="Chen P.T."/>
            <person name="Zhang W."/>
            <person name="Slipinski A."/>
            <person name="Escalona H.E."/>
            <person name="Waterhouse R.M."/>
            <person name="Zwick A."/>
            <person name="Pang H."/>
        </authorList>
    </citation>
    <scope>NUCLEOTIDE SEQUENCE [LARGE SCALE GENOMIC DNA]</scope>
    <source>
        <strain evidence="2">SYSU2018</strain>
    </source>
</reference>
<accession>A0ABD2N654</accession>
<dbReference type="AlphaFoldDB" id="A0ABD2N654"/>
<protein>
    <recommendedName>
        <fullName evidence="1">Dynein heavy chain tail domain-containing protein</fullName>
    </recommendedName>
</protein>
<name>A0ABD2N654_9CUCU</name>
<evidence type="ECO:0000313" key="2">
    <source>
        <dbReference type="EMBL" id="KAL3274198.1"/>
    </source>
</evidence>
<dbReference type="PANTHER" id="PTHR46532">
    <property type="entry name" value="MALE FERTILITY FACTOR KL5"/>
    <property type="match status" value="1"/>
</dbReference>
<gene>
    <name evidence="2" type="ORF">HHI36_015614</name>
</gene>
<feature type="domain" description="Dynein heavy chain tail" evidence="1">
    <location>
        <begin position="120"/>
        <end position="448"/>
    </location>
</feature>
<dbReference type="InterPro" id="IPR026983">
    <property type="entry name" value="DHC"/>
</dbReference>
<keyword evidence="3" id="KW-1185">Reference proteome</keyword>